<accession>A0A811MXK6</accession>
<proteinExistence type="predicted"/>
<dbReference type="EMBL" id="CAJGYO010000002">
    <property type="protein sequence ID" value="CAD6214152.1"/>
    <property type="molecule type" value="Genomic_DNA"/>
</dbReference>
<organism evidence="2 3">
    <name type="scientific">Miscanthus lutarioriparius</name>
    <dbReference type="NCBI Taxonomy" id="422564"/>
    <lineage>
        <taxon>Eukaryota</taxon>
        <taxon>Viridiplantae</taxon>
        <taxon>Streptophyta</taxon>
        <taxon>Embryophyta</taxon>
        <taxon>Tracheophyta</taxon>
        <taxon>Spermatophyta</taxon>
        <taxon>Magnoliopsida</taxon>
        <taxon>Liliopsida</taxon>
        <taxon>Poales</taxon>
        <taxon>Poaceae</taxon>
        <taxon>PACMAD clade</taxon>
        <taxon>Panicoideae</taxon>
        <taxon>Andropogonodae</taxon>
        <taxon>Andropogoneae</taxon>
        <taxon>Saccharinae</taxon>
        <taxon>Miscanthus</taxon>
    </lineage>
</organism>
<sequence length="107" mass="12204">MGRKIFATCYELEATGRLAGEGHGEEEDDEVEEDDDELHLEHGEEELDHEHKQQRVEYDRYGHLQGLHHRSPLPPTRPPAKARSTLSGTNQENKHKRENIGKGGSVR</sequence>
<gene>
    <name evidence="2" type="ORF">NCGR_LOCUS9603</name>
</gene>
<evidence type="ECO:0000313" key="3">
    <source>
        <dbReference type="Proteomes" id="UP000604825"/>
    </source>
</evidence>
<reference evidence="2" key="1">
    <citation type="submission" date="2020-10" db="EMBL/GenBank/DDBJ databases">
        <authorList>
            <person name="Han B."/>
            <person name="Lu T."/>
            <person name="Zhao Q."/>
            <person name="Huang X."/>
            <person name="Zhao Y."/>
        </authorList>
    </citation>
    <scope>NUCLEOTIDE SEQUENCE</scope>
</reference>
<name>A0A811MXK6_9POAL</name>
<comment type="caution">
    <text evidence="2">The sequence shown here is derived from an EMBL/GenBank/DDBJ whole genome shotgun (WGS) entry which is preliminary data.</text>
</comment>
<evidence type="ECO:0000256" key="1">
    <source>
        <dbReference type="SAM" id="MobiDB-lite"/>
    </source>
</evidence>
<protein>
    <submittedName>
        <fullName evidence="2">Uncharacterized protein</fullName>
    </submittedName>
</protein>
<feature type="region of interest" description="Disordered" evidence="1">
    <location>
        <begin position="58"/>
        <end position="107"/>
    </location>
</feature>
<feature type="compositionally biased region" description="Acidic residues" evidence="1">
    <location>
        <begin position="24"/>
        <end position="38"/>
    </location>
</feature>
<dbReference type="AlphaFoldDB" id="A0A811MXK6"/>
<evidence type="ECO:0000313" key="2">
    <source>
        <dbReference type="EMBL" id="CAD6214152.1"/>
    </source>
</evidence>
<feature type="region of interest" description="Disordered" evidence="1">
    <location>
        <begin position="13"/>
        <end position="38"/>
    </location>
</feature>
<dbReference type="Proteomes" id="UP000604825">
    <property type="component" value="Unassembled WGS sequence"/>
</dbReference>
<keyword evidence="3" id="KW-1185">Reference proteome</keyword>